<reference evidence="5" key="1">
    <citation type="submission" date="2023-07" db="EMBL/GenBank/DDBJ databases">
        <title>Chromosome-level Genome Assembly of Striped Snakehead (Channa striata).</title>
        <authorList>
            <person name="Liu H."/>
        </authorList>
    </citation>
    <scope>NUCLEOTIDE SEQUENCE</scope>
    <source>
        <strain evidence="5">Gz</strain>
        <tissue evidence="5">Muscle</tissue>
    </source>
</reference>
<protein>
    <submittedName>
        <fullName evidence="5">Uncharacterized protein</fullName>
    </submittedName>
</protein>
<proteinExistence type="predicted"/>
<dbReference type="PRINTS" id="PR01087">
    <property type="entry name" value="NAHEXCHNGR3"/>
</dbReference>
<dbReference type="GO" id="GO:0006885">
    <property type="term" value="P:regulation of pH"/>
    <property type="evidence" value="ECO:0007669"/>
    <property type="project" value="InterPro"/>
</dbReference>
<comment type="subcellular location">
    <subcellularLocation>
        <location evidence="1">Cell membrane</location>
        <topology evidence="1">Multi-pass membrane protein</topology>
    </subcellularLocation>
</comment>
<comment type="caution">
    <text evidence="5">The sequence shown here is derived from an EMBL/GenBank/DDBJ whole genome shotgun (WGS) entry which is preliminary data.</text>
</comment>
<evidence type="ECO:0000256" key="1">
    <source>
        <dbReference type="ARBA" id="ARBA00004651"/>
    </source>
</evidence>
<keyword evidence="2" id="KW-0813">Transport</keyword>
<feature type="region of interest" description="Disordered" evidence="4">
    <location>
        <begin position="169"/>
        <end position="229"/>
    </location>
</feature>
<accession>A0AA88M637</accession>
<feature type="region of interest" description="Disordered" evidence="4">
    <location>
        <begin position="56"/>
        <end position="124"/>
    </location>
</feature>
<sequence length="229" mass="25737">MKGMKDNEDFNSHHLLEQHLYKGRKQHRHRYSRSHFNVNTDEDEVQEIFQRTMRSRLESFKSAKMGVSPPKPITKHAKKDQQHKMPNGKSAGRSKTYHSGDEDFEFSEGDSASGYDASGTSIPMRATCRAGGGIENPVFMPDLDPMAQTQVPPWLADTELDISTVAPSQRAQMRMPLTPSGLRRLAPLRISTRSTDSNTAADLPAAQQTDEEQLPTSAPPPYNRHTDYK</sequence>
<dbReference type="Proteomes" id="UP001187415">
    <property type="component" value="Unassembled WGS sequence"/>
</dbReference>
<dbReference type="GO" id="GO:0005886">
    <property type="term" value="C:plasma membrane"/>
    <property type="evidence" value="ECO:0007669"/>
    <property type="project" value="UniProtKB-SubCell"/>
</dbReference>
<keyword evidence="3" id="KW-0472">Membrane</keyword>
<organism evidence="5 6">
    <name type="scientific">Channa striata</name>
    <name type="common">Snakehead murrel</name>
    <name type="synonym">Ophicephalus striatus</name>
    <dbReference type="NCBI Taxonomy" id="64152"/>
    <lineage>
        <taxon>Eukaryota</taxon>
        <taxon>Metazoa</taxon>
        <taxon>Chordata</taxon>
        <taxon>Craniata</taxon>
        <taxon>Vertebrata</taxon>
        <taxon>Euteleostomi</taxon>
        <taxon>Actinopterygii</taxon>
        <taxon>Neopterygii</taxon>
        <taxon>Teleostei</taxon>
        <taxon>Neoteleostei</taxon>
        <taxon>Acanthomorphata</taxon>
        <taxon>Anabantaria</taxon>
        <taxon>Anabantiformes</taxon>
        <taxon>Channoidei</taxon>
        <taxon>Channidae</taxon>
        <taxon>Channa</taxon>
    </lineage>
</organism>
<dbReference type="GO" id="GO:0015385">
    <property type="term" value="F:sodium:proton antiporter activity"/>
    <property type="evidence" value="ECO:0007669"/>
    <property type="project" value="InterPro"/>
</dbReference>
<dbReference type="InterPro" id="IPR018410">
    <property type="entry name" value="Na/H_exchanger_3/5"/>
</dbReference>
<dbReference type="EMBL" id="JAUPFM010000014">
    <property type="protein sequence ID" value="KAK2830657.1"/>
    <property type="molecule type" value="Genomic_DNA"/>
</dbReference>
<evidence type="ECO:0000313" key="6">
    <source>
        <dbReference type="Proteomes" id="UP001187415"/>
    </source>
</evidence>
<keyword evidence="6" id="KW-1185">Reference proteome</keyword>
<gene>
    <name evidence="5" type="ORF">Q5P01_018588</name>
</gene>
<evidence type="ECO:0000256" key="4">
    <source>
        <dbReference type="SAM" id="MobiDB-lite"/>
    </source>
</evidence>
<evidence type="ECO:0000313" key="5">
    <source>
        <dbReference type="EMBL" id="KAK2830657.1"/>
    </source>
</evidence>
<evidence type="ECO:0000256" key="3">
    <source>
        <dbReference type="ARBA" id="ARBA00022475"/>
    </source>
</evidence>
<keyword evidence="2" id="KW-0050">Antiport</keyword>
<evidence type="ECO:0000256" key="2">
    <source>
        <dbReference type="ARBA" id="ARBA00022449"/>
    </source>
</evidence>
<name>A0AA88M637_CHASR</name>
<keyword evidence="3" id="KW-1003">Cell membrane</keyword>
<feature type="compositionally biased region" description="Polar residues" evidence="4">
    <location>
        <begin position="191"/>
        <end position="200"/>
    </location>
</feature>
<dbReference type="AlphaFoldDB" id="A0AA88M637"/>